<keyword evidence="1" id="KW-1133">Transmembrane helix</keyword>
<evidence type="ECO:0000313" key="3">
    <source>
        <dbReference type="Proteomes" id="UP000001072"/>
    </source>
</evidence>
<name>F4R876_MELLP</name>
<dbReference type="InParanoid" id="F4R876"/>
<dbReference type="GeneID" id="18921667"/>
<dbReference type="AlphaFoldDB" id="F4R876"/>
<dbReference type="VEuPathDB" id="FungiDB:MELLADRAFT_102411"/>
<proteinExistence type="predicted"/>
<protein>
    <submittedName>
        <fullName evidence="2">Uncharacterized protein</fullName>
    </submittedName>
</protein>
<keyword evidence="3" id="KW-1185">Reference proteome</keyword>
<gene>
    <name evidence="2" type="ORF">MELLADRAFT_102411</name>
</gene>
<evidence type="ECO:0000256" key="1">
    <source>
        <dbReference type="SAM" id="Phobius"/>
    </source>
</evidence>
<reference evidence="3" key="1">
    <citation type="journal article" date="2011" name="Proc. Natl. Acad. Sci. U.S.A.">
        <title>Obligate biotrophy features unraveled by the genomic analysis of rust fungi.</title>
        <authorList>
            <person name="Duplessis S."/>
            <person name="Cuomo C.A."/>
            <person name="Lin Y.-C."/>
            <person name="Aerts A."/>
            <person name="Tisserant E."/>
            <person name="Veneault-Fourrey C."/>
            <person name="Joly D.L."/>
            <person name="Hacquard S."/>
            <person name="Amselem J."/>
            <person name="Cantarel B.L."/>
            <person name="Chiu R."/>
            <person name="Coutinho P.M."/>
            <person name="Feau N."/>
            <person name="Field M."/>
            <person name="Frey P."/>
            <person name="Gelhaye E."/>
            <person name="Goldberg J."/>
            <person name="Grabherr M.G."/>
            <person name="Kodira C.D."/>
            <person name="Kohler A."/>
            <person name="Kuees U."/>
            <person name="Lindquist E.A."/>
            <person name="Lucas S.M."/>
            <person name="Mago R."/>
            <person name="Mauceli E."/>
            <person name="Morin E."/>
            <person name="Murat C."/>
            <person name="Pangilinan J.L."/>
            <person name="Park R."/>
            <person name="Pearson M."/>
            <person name="Quesneville H."/>
            <person name="Rouhier N."/>
            <person name="Sakthikumar S."/>
            <person name="Salamov A.A."/>
            <person name="Schmutz J."/>
            <person name="Selles B."/>
            <person name="Shapiro H."/>
            <person name="Tanguay P."/>
            <person name="Tuskan G.A."/>
            <person name="Henrissat B."/>
            <person name="Van de Peer Y."/>
            <person name="Rouze P."/>
            <person name="Ellis J.G."/>
            <person name="Dodds P.N."/>
            <person name="Schein J.E."/>
            <person name="Zhong S."/>
            <person name="Hamelin R.C."/>
            <person name="Grigoriev I.V."/>
            <person name="Szabo L.J."/>
            <person name="Martin F."/>
        </authorList>
    </citation>
    <scope>NUCLEOTIDE SEQUENCE [LARGE SCALE GENOMIC DNA]</scope>
    <source>
        <strain evidence="3">98AG31 / pathotype 3-4-7</strain>
    </source>
</reference>
<dbReference type="KEGG" id="mlr:MELLADRAFT_102411"/>
<evidence type="ECO:0000313" key="2">
    <source>
        <dbReference type="EMBL" id="EGG11662.1"/>
    </source>
</evidence>
<dbReference type="Proteomes" id="UP000001072">
    <property type="component" value="Unassembled WGS sequence"/>
</dbReference>
<sequence length="114" mass="13095">MIGQSVEYNHVTLGEIMSKRLWSIVKVLIRPSISFVGTLILSIWGVPKWFARTIMRMFWQAGGASAIWRERPIVSNAEFWSIAAVMVAVWWRHRGAAPRDARRQVELKMEKLAG</sequence>
<dbReference type="HOGENOM" id="CLU_2121609_0_0_1"/>
<keyword evidence="1" id="KW-0472">Membrane</keyword>
<dbReference type="EMBL" id="GL883092">
    <property type="protein sequence ID" value="EGG11662.1"/>
    <property type="molecule type" value="Genomic_DNA"/>
</dbReference>
<organism evidence="3">
    <name type="scientific">Melampsora larici-populina (strain 98AG31 / pathotype 3-4-7)</name>
    <name type="common">Poplar leaf rust fungus</name>
    <dbReference type="NCBI Taxonomy" id="747676"/>
    <lineage>
        <taxon>Eukaryota</taxon>
        <taxon>Fungi</taxon>
        <taxon>Dikarya</taxon>
        <taxon>Basidiomycota</taxon>
        <taxon>Pucciniomycotina</taxon>
        <taxon>Pucciniomycetes</taxon>
        <taxon>Pucciniales</taxon>
        <taxon>Melampsoraceae</taxon>
        <taxon>Melampsora</taxon>
    </lineage>
</organism>
<feature type="transmembrane region" description="Helical" evidence="1">
    <location>
        <begin position="27"/>
        <end position="46"/>
    </location>
</feature>
<accession>F4R876</accession>
<keyword evidence="1" id="KW-0812">Transmembrane</keyword>
<dbReference type="RefSeq" id="XP_007405297.1">
    <property type="nucleotide sequence ID" value="XM_007405235.1"/>
</dbReference>